<evidence type="ECO:0000259" key="13">
    <source>
        <dbReference type="Pfam" id="PF01292"/>
    </source>
</evidence>
<keyword evidence="7" id="KW-0249">Electron transport</keyword>
<dbReference type="InterPro" id="IPR011577">
    <property type="entry name" value="Cyt_b561_bac/Ni-Hgenase"/>
</dbReference>
<evidence type="ECO:0000256" key="6">
    <source>
        <dbReference type="ARBA" id="ARBA00022723"/>
    </source>
</evidence>
<evidence type="ECO:0000256" key="5">
    <source>
        <dbReference type="ARBA" id="ARBA00022692"/>
    </source>
</evidence>
<dbReference type="EMBL" id="MLJW01000145">
    <property type="protein sequence ID" value="OIQ96640.1"/>
    <property type="molecule type" value="Genomic_DNA"/>
</dbReference>
<feature type="domain" description="Cytochrome b561 bacterial/Ni-hydrogenase" evidence="13">
    <location>
        <begin position="6"/>
        <end position="175"/>
    </location>
</feature>
<feature type="transmembrane region" description="Helical" evidence="12">
    <location>
        <begin position="90"/>
        <end position="109"/>
    </location>
</feature>
<feature type="transmembrane region" description="Helical" evidence="12">
    <location>
        <begin position="12"/>
        <end position="31"/>
    </location>
</feature>
<keyword evidence="10 12" id="KW-0472">Membrane</keyword>
<evidence type="ECO:0000256" key="8">
    <source>
        <dbReference type="ARBA" id="ARBA00022989"/>
    </source>
</evidence>
<feature type="transmembrane region" description="Helical" evidence="12">
    <location>
        <begin position="146"/>
        <end position="165"/>
    </location>
</feature>
<evidence type="ECO:0000256" key="10">
    <source>
        <dbReference type="ARBA" id="ARBA00023136"/>
    </source>
</evidence>
<dbReference type="PANTHER" id="PTHR30529:SF1">
    <property type="entry name" value="CYTOCHROME B561 HOMOLOG 2"/>
    <property type="match status" value="1"/>
</dbReference>
<gene>
    <name evidence="14" type="ORF">GALL_213430</name>
</gene>
<dbReference type="InterPro" id="IPR016174">
    <property type="entry name" value="Di-haem_cyt_TM"/>
</dbReference>
<dbReference type="SUPFAM" id="SSF81342">
    <property type="entry name" value="Transmembrane di-heme cytochromes"/>
    <property type="match status" value="1"/>
</dbReference>
<sequence length="182" mass="20037">MESRTHYGTVAQAFHWATAILVLIAFIYGPGGSEQRLYSPARDFDRQLHETLGLCVLALVVMRVLWRLVDTRPQPQLSRWMGIAAKAVQGALYLLLFALPFTAIAGAWLEGHPLTLLAGVKVPSPFGISHSAGATIATIHTWLGDAILWLAGFHALAALYHHLVLKDGVLSSMLPRWLPLRR</sequence>
<evidence type="ECO:0000256" key="9">
    <source>
        <dbReference type="ARBA" id="ARBA00023004"/>
    </source>
</evidence>
<evidence type="ECO:0000256" key="12">
    <source>
        <dbReference type="SAM" id="Phobius"/>
    </source>
</evidence>
<dbReference type="Gene3D" id="1.20.950.20">
    <property type="entry name" value="Transmembrane di-heme cytochromes, Chain C"/>
    <property type="match status" value="1"/>
</dbReference>
<comment type="caution">
    <text evidence="14">The sequence shown here is derived from an EMBL/GenBank/DDBJ whole genome shotgun (WGS) entry which is preliminary data.</text>
</comment>
<name>A0A1J5RKD7_9ZZZZ</name>
<keyword evidence="2" id="KW-0813">Transport</keyword>
<keyword evidence="8 12" id="KW-1133">Transmembrane helix</keyword>
<dbReference type="PANTHER" id="PTHR30529">
    <property type="entry name" value="CYTOCHROME B561"/>
    <property type="match status" value="1"/>
</dbReference>
<keyword evidence="6" id="KW-0479">Metal-binding</keyword>
<proteinExistence type="inferred from homology"/>
<feature type="transmembrane region" description="Helical" evidence="12">
    <location>
        <begin position="51"/>
        <end position="69"/>
    </location>
</feature>
<keyword evidence="3" id="KW-1003">Cell membrane</keyword>
<evidence type="ECO:0000256" key="2">
    <source>
        <dbReference type="ARBA" id="ARBA00022448"/>
    </source>
</evidence>
<evidence type="ECO:0000313" key="14">
    <source>
        <dbReference type="EMBL" id="OIQ96640.1"/>
    </source>
</evidence>
<evidence type="ECO:0000256" key="4">
    <source>
        <dbReference type="ARBA" id="ARBA00022617"/>
    </source>
</evidence>
<organism evidence="14">
    <name type="scientific">mine drainage metagenome</name>
    <dbReference type="NCBI Taxonomy" id="410659"/>
    <lineage>
        <taxon>unclassified sequences</taxon>
        <taxon>metagenomes</taxon>
        <taxon>ecological metagenomes</taxon>
    </lineage>
</organism>
<accession>A0A1J5RKD7</accession>
<evidence type="ECO:0000256" key="3">
    <source>
        <dbReference type="ARBA" id="ARBA00022475"/>
    </source>
</evidence>
<keyword evidence="9" id="KW-0408">Iron</keyword>
<protein>
    <recommendedName>
        <fullName evidence="13">Cytochrome b561 bacterial/Ni-hydrogenase domain-containing protein</fullName>
    </recommendedName>
</protein>
<keyword evidence="5 12" id="KW-0812">Transmembrane</keyword>
<keyword evidence="4" id="KW-0349">Heme</keyword>
<comment type="subcellular location">
    <subcellularLocation>
        <location evidence="1">Cell membrane</location>
        <topology evidence="1">Multi-pass membrane protein</topology>
    </subcellularLocation>
</comment>
<dbReference type="GO" id="GO:0009055">
    <property type="term" value="F:electron transfer activity"/>
    <property type="evidence" value="ECO:0007669"/>
    <property type="project" value="InterPro"/>
</dbReference>
<dbReference type="GO" id="GO:0020037">
    <property type="term" value="F:heme binding"/>
    <property type="evidence" value="ECO:0007669"/>
    <property type="project" value="TreeGrafter"/>
</dbReference>
<dbReference type="InterPro" id="IPR052168">
    <property type="entry name" value="Cytochrome_b561_oxidase"/>
</dbReference>
<dbReference type="GO" id="GO:0022904">
    <property type="term" value="P:respiratory electron transport chain"/>
    <property type="evidence" value="ECO:0007669"/>
    <property type="project" value="InterPro"/>
</dbReference>
<evidence type="ECO:0000256" key="11">
    <source>
        <dbReference type="ARBA" id="ARBA00037975"/>
    </source>
</evidence>
<reference evidence="14" key="1">
    <citation type="submission" date="2016-10" db="EMBL/GenBank/DDBJ databases">
        <title>Sequence of Gallionella enrichment culture.</title>
        <authorList>
            <person name="Poehlein A."/>
            <person name="Muehling M."/>
            <person name="Daniel R."/>
        </authorList>
    </citation>
    <scope>NUCLEOTIDE SEQUENCE</scope>
</reference>
<dbReference type="AlphaFoldDB" id="A0A1J5RKD7"/>
<evidence type="ECO:0000256" key="1">
    <source>
        <dbReference type="ARBA" id="ARBA00004651"/>
    </source>
</evidence>
<comment type="similarity">
    <text evidence="11">Belongs to the cytochrome b561 family.</text>
</comment>
<dbReference type="GO" id="GO:0005886">
    <property type="term" value="C:plasma membrane"/>
    <property type="evidence" value="ECO:0007669"/>
    <property type="project" value="UniProtKB-SubCell"/>
</dbReference>
<evidence type="ECO:0000256" key="7">
    <source>
        <dbReference type="ARBA" id="ARBA00022982"/>
    </source>
</evidence>
<dbReference type="GO" id="GO:0046872">
    <property type="term" value="F:metal ion binding"/>
    <property type="evidence" value="ECO:0007669"/>
    <property type="project" value="UniProtKB-KW"/>
</dbReference>
<dbReference type="Pfam" id="PF01292">
    <property type="entry name" value="Ni_hydr_CYTB"/>
    <property type="match status" value="1"/>
</dbReference>